<name>A0A955E0K6_UNCKA</name>
<comment type="caution">
    <text evidence="8">The sequence shown here is derived from an EMBL/GenBank/DDBJ whole genome shotgun (WGS) entry which is preliminary data.</text>
</comment>
<evidence type="ECO:0000259" key="7">
    <source>
        <dbReference type="Pfam" id="PF03444"/>
    </source>
</evidence>
<protein>
    <recommendedName>
        <fullName evidence="5">Heat-inducible transcription repressor HrcA</fullName>
    </recommendedName>
</protein>
<dbReference type="AlphaFoldDB" id="A0A955E0K6"/>
<dbReference type="PANTHER" id="PTHR34824:SF1">
    <property type="entry name" value="HEAT-INDUCIBLE TRANSCRIPTION REPRESSOR HRCA"/>
    <property type="match status" value="1"/>
</dbReference>
<feature type="domain" description="Heat-inducible transcription repressor HrcA C-terminal" evidence="6">
    <location>
        <begin position="76"/>
        <end position="226"/>
    </location>
</feature>
<comment type="function">
    <text evidence="5">Negative regulator of class I heat shock genes (grpE-dnaK-dnaJ and groELS operons). Prevents heat-shock induction of these operons.</text>
</comment>
<dbReference type="GO" id="GO:0003677">
    <property type="term" value="F:DNA binding"/>
    <property type="evidence" value="ECO:0007669"/>
    <property type="project" value="InterPro"/>
</dbReference>
<dbReference type="InterPro" id="IPR029016">
    <property type="entry name" value="GAF-like_dom_sf"/>
</dbReference>
<evidence type="ECO:0000313" key="8">
    <source>
        <dbReference type="EMBL" id="MCA9301764.1"/>
    </source>
</evidence>
<dbReference type="EMBL" id="JAGQNY010000001">
    <property type="protein sequence ID" value="MCA9301764.1"/>
    <property type="molecule type" value="Genomic_DNA"/>
</dbReference>
<dbReference type="InterPro" id="IPR021153">
    <property type="entry name" value="HrcA_C"/>
</dbReference>
<reference evidence="8" key="1">
    <citation type="submission" date="2020-04" db="EMBL/GenBank/DDBJ databases">
        <authorList>
            <person name="Zhang T."/>
        </authorList>
    </citation>
    <scope>NUCLEOTIDE SEQUENCE</scope>
    <source>
        <strain evidence="8">HKST-UBA80</strain>
    </source>
</reference>
<evidence type="ECO:0000256" key="5">
    <source>
        <dbReference type="HAMAP-Rule" id="MF_00081"/>
    </source>
</evidence>
<dbReference type="PANTHER" id="PTHR34824">
    <property type="entry name" value="HEAT-INDUCIBLE TRANSCRIPTION REPRESSOR HRCA"/>
    <property type="match status" value="1"/>
</dbReference>
<evidence type="ECO:0000256" key="4">
    <source>
        <dbReference type="ARBA" id="ARBA00023163"/>
    </source>
</evidence>
<evidence type="ECO:0000313" key="9">
    <source>
        <dbReference type="Proteomes" id="UP000714817"/>
    </source>
</evidence>
<evidence type="ECO:0000256" key="2">
    <source>
        <dbReference type="ARBA" id="ARBA00023015"/>
    </source>
</evidence>
<keyword evidence="1 5" id="KW-0678">Repressor</keyword>
<dbReference type="HAMAP" id="MF_00081">
    <property type="entry name" value="HrcA"/>
    <property type="match status" value="1"/>
</dbReference>
<dbReference type="SUPFAM" id="SSF55781">
    <property type="entry name" value="GAF domain-like"/>
    <property type="match status" value="1"/>
</dbReference>
<dbReference type="InterPro" id="IPR036388">
    <property type="entry name" value="WH-like_DNA-bd_sf"/>
</dbReference>
<reference evidence="8" key="2">
    <citation type="journal article" date="2021" name="Microbiome">
        <title>Successional dynamics and alternative stable states in a saline activated sludge microbial community over 9 years.</title>
        <authorList>
            <person name="Wang Y."/>
            <person name="Ye J."/>
            <person name="Ju F."/>
            <person name="Liu L."/>
            <person name="Boyd J.A."/>
            <person name="Deng Y."/>
            <person name="Parks D.H."/>
            <person name="Jiang X."/>
            <person name="Yin X."/>
            <person name="Woodcroft B.J."/>
            <person name="Tyson G.W."/>
            <person name="Hugenholtz P."/>
            <person name="Polz M.F."/>
            <person name="Zhang T."/>
        </authorList>
    </citation>
    <scope>NUCLEOTIDE SEQUENCE</scope>
    <source>
        <strain evidence="8">HKST-UBA80</strain>
    </source>
</reference>
<dbReference type="GO" id="GO:0045892">
    <property type="term" value="P:negative regulation of DNA-templated transcription"/>
    <property type="evidence" value="ECO:0007669"/>
    <property type="project" value="UniProtKB-UniRule"/>
</dbReference>
<dbReference type="Proteomes" id="UP000714817">
    <property type="component" value="Unassembled WGS sequence"/>
</dbReference>
<dbReference type="InterPro" id="IPR005104">
    <property type="entry name" value="WHTH_HrcA_DNA-bd"/>
</dbReference>
<evidence type="ECO:0000256" key="1">
    <source>
        <dbReference type="ARBA" id="ARBA00022491"/>
    </source>
</evidence>
<keyword evidence="2 5" id="KW-0805">Transcription regulation</keyword>
<keyword evidence="3 5" id="KW-0346">Stress response</keyword>
<accession>A0A955E0K6</accession>
<dbReference type="Gene3D" id="1.10.10.10">
    <property type="entry name" value="Winged helix-like DNA-binding domain superfamily/Winged helix DNA-binding domain"/>
    <property type="match status" value="1"/>
</dbReference>
<dbReference type="Pfam" id="PF01628">
    <property type="entry name" value="HrcA"/>
    <property type="match status" value="1"/>
</dbReference>
<dbReference type="Pfam" id="PF03444">
    <property type="entry name" value="WHD_HrcA"/>
    <property type="match status" value="1"/>
</dbReference>
<feature type="domain" description="Winged helix-turn-helix transcription repressor HrcA DNA-binding" evidence="7">
    <location>
        <begin position="3"/>
        <end position="74"/>
    </location>
</feature>
<comment type="similarity">
    <text evidence="5">Belongs to the HrcA family.</text>
</comment>
<sequence length="243" mass="27475">MLLTERQINLLKAIIEEYLDTAQPVGSSLIVEKYNVKCSPATVRNEMARLLSEGFLQMEHTSSGRIPTSSAYKFFLEELMEEEELDVLQEVAMKQKLWANRYEFEKLLRQAVLALSEITQELALATTDDGYVIHAGSVNLLDHKEFTDENTIKSILHMLDRHEALAKIFEKISLVDDGEVKCLIGADLEHPNLEGCSAIVAKYSVGKRKGYIAVLGPSRLQYQRIIPSLRYTKNLVEELGGSW</sequence>
<keyword evidence="4 5" id="KW-0804">Transcription</keyword>
<gene>
    <name evidence="5" type="primary">hrcA</name>
    <name evidence="8" type="ORF">KDA10_00125</name>
</gene>
<dbReference type="InterPro" id="IPR002571">
    <property type="entry name" value="HrcA"/>
</dbReference>
<dbReference type="InterPro" id="IPR036390">
    <property type="entry name" value="WH_DNA-bd_sf"/>
</dbReference>
<organism evidence="8 9">
    <name type="scientific">candidate division WWE3 bacterium</name>
    <dbReference type="NCBI Taxonomy" id="2053526"/>
    <lineage>
        <taxon>Bacteria</taxon>
        <taxon>Katanobacteria</taxon>
    </lineage>
</organism>
<evidence type="ECO:0000259" key="6">
    <source>
        <dbReference type="Pfam" id="PF01628"/>
    </source>
</evidence>
<dbReference type="Gene3D" id="3.30.450.40">
    <property type="match status" value="1"/>
</dbReference>
<evidence type="ECO:0000256" key="3">
    <source>
        <dbReference type="ARBA" id="ARBA00023016"/>
    </source>
</evidence>
<proteinExistence type="inferred from homology"/>
<dbReference type="SUPFAM" id="SSF46785">
    <property type="entry name" value="Winged helix' DNA-binding domain"/>
    <property type="match status" value="1"/>
</dbReference>